<dbReference type="EMBL" id="JAQLKE010000063">
    <property type="protein sequence ID" value="MDB7085929.1"/>
    <property type="molecule type" value="Genomic_DNA"/>
</dbReference>
<gene>
    <name evidence="1" type="ORF">PM738_19305</name>
</gene>
<dbReference type="Proteomes" id="UP001211987">
    <property type="component" value="Unassembled WGS sequence"/>
</dbReference>
<sequence length="90" mass="10626">YKRDYCRGFAKGIEQQLKNSFIDMNIDKKYELILTDLHPAVVDYVKTQMKIRTVKTNYTNESEDAYELGLKDGSKYEIKQSTPRKQINKK</sequence>
<protein>
    <submittedName>
        <fullName evidence="1">DUF2786 domain-containing protein</fullName>
    </submittedName>
</protein>
<organism evidence="1 2">
    <name type="scientific">Thomasclavelia ramosa</name>
    <dbReference type="NCBI Taxonomy" id="1547"/>
    <lineage>
        <taxon>Bacteria</taxon>
        <taxon>Bacillati</taxon>
        <taxon>Bacillota</taxon>
        <taxon>Erysipelotrichia</taxon>
        <taxon>Erysipelotrichales</taxon>
        <taxon>Coprobacillaceae</taxon>
        <taxon>Thomasclavelia</taxon>
    </lineage>
</organism>
<evidence type="ECO:0000313" key="2">
    <source>
        <dbReference type="Proteomes" id="UP001211987"/>
    </source>
</evidence>
<proteinExistence type="predicted"/>
<dbReference type="AlphaFoldDB" id="A0AB35IRB0"/>
<accession>A0AB35IRB0</accession>
<reference evidence="1" key="1">
    <citation type="submission" date="2023-01" db="EMBL/GenBank/DDBJ databases">
        <title>Human gut microbiome strain richness.</title>
        <authorList>
            <person name="Chen-Liaw A."/>
        </authorList>
    </citation>
    <scope>NUCLEOTIDE SEQUENCE</scope>
    <source>
        <strain evidence="1">1001217st2_G6_1001217B_191108</strain>
    </source>
</reference>
<name>A0AB35IRB0_9FIRM</name>
<feature type="non-terminal residue" evidence="1">
    <location>
        <position position="1"/>
    </location>
</feature>
<comment type="caution">
    <text evidence="1">The sequence shown here is derived from an EMBL/GenBank/DDBJ whole genome shotgun (WGS) entry which is preliminary data.</text>
</comment>
<evidence type="ECO:0000313" key="1">
    <source>
        <dbReference type="EMBL" id="MDB7085929.1"/>
    </source>
</evidence>